<dbReference type="Proteomes" id="UP001596506">
    <property type="component" value="Unassembled WGS sequence"/>
</dbReference>
<dbReference type="RefSeq" id="WP_157807836.1">
    <property type="nucleotide sequence ID" value="NZ_JBHTBD010000007.1"/>
</dbReference>
<keyword evidence="2" id="KW-1185">Reference proteome</keyword>
<sequence length="96" mass="10913">MMDQLSMYQLSDNHPLRIDPEKPWPWKVLVGYRAPGARKIKATRSIYLRAAGDREAESGAIRQAREMPLVRGGQTLICSRVVSSRPLDKHDAFHGR</sequence>
<proteinExistence type="predicted"/>
<protein>
    <submittedName>
        <fullName evidence="1">Uncharacterized protein</fullName>
    </submittedName>
</protein>
<dbReference type="EMBL" id="JBHTBD010000007">
    <property type="protein sequence ID" value="MFC7296059.1"/>
    <property type="molecule type" value="Genomic_DNA"/>
</dbReference>
<evidence type="ECO:0000313" key="1">
    <source>
        <dbReference type="EMBL" id="MFC7296059.1"/>
    </source>
</evidence>
<comment type="caution">
    <text evidence="1">The sequence shown here is derived from an EMBL/GenBank/DDBJ whole genome shotgun (WGS) entry which is preliminary data.</text>
</comment>
<name>A0ABW2IY82_9GAMM</name>
<organism evidence="1 2">
    <name type="scientific">Marinobacter aromaticivorans</name>
    <dbReference type="NCBI Taxonomy" id="1494078"/>
    <lineage>
        <taxon>Bacteria</taxon>
        <taxon>Pseudomonadati</taxon>
        <taxon>Pseudomonadota</taxon>
        <taxon>Gammaproteobacteria</taxon>
        <taxon>Pseudomonadales</taxon>
        <taxon>Marinobacteraceae</taxon>
        <taxon>Marinobacter</taxon>
    </lineage>
</organism>
<gene>
    <name evidence="1" type="ORF">ACFQQA_15155</name>
</gene>
<accession>A0ABW2IY82</accession>
<evidence type="ECO:0000313" key="2">
    <source>
        <dbReference type="Proteomes" id="UP001596506"/>
    </source>
</evidence>
<reference evidence="2" key="1">
    <citation type="journal article" date="2019" name="Int. J. Syst. Evol. Microbiol.">
        <title>The Global Catalogue of Microorganisms (GCM) 10K type strain sequencing project: providing services to taxonomists for standard genome sequencing and annotation.</title>
        <authorList>
            <consortium name="The Broad Institute Genomics Platform"/>
            <consortium name="The Broad Institute Genome Sequencing Center for Infectious Disease"/>
            <person name="Wu L."/>
            <person name="Ma J."/>
        </authorList>
    </citation>
    <scope>NUCLEOTIDE SEQUENCE [LARGE SCALE GENOMIC DNA]</scope>
    <source>
        <strain evidence="2">CCUG 60559</strain>
    </source>
</reference>